<keyword evidence="4" id="KW-0812">Transmembrane</keyword>
<keyword evidence="4" id="KW-0472">Membrane</keyword>
<dbReference type="Pfam" id="PF13432">
    <property type="entry name" value="TPR_16"/>
    <property type="match status" value="1"/>
</dbReference>
<dbReference type="PANTHER" id="PTHR45586:SF1">
    <property type="entry name" value="LIPOPOLYSACCHARIDE ASSEMBLY PROTEIN B"/>
    <property type="match status" value="1"/>
</dbReference>
<organism evidence="5 6">
    <name type="scientific">Trichloromonas acetexigens</name>
    <dbReference type="NCBI Taxonomy" id="38815"/>
    <lineage>
        <taxon>Bacteria</taxon>
        <taxon>Pseudomonadati</taxon>
        <taxon>Thermodesulfobacteriota</taxon>
        <taxon>Desulfuromonadia</taxon>
        <taxon>Desulfuromonadales</taxon>
        <taxon>Trichloromonadaceae</taxon>
        <taxon>Trichloromonas</taxon>
    </lineage>
</organism>
<dbReference type="PANTHER" id="PTHR45586">
    <property type="entry name" value="TPR REPEAT-CONTAINING PROTEIN PA4667"/>
    <property type="match status" value="1"/>
</dbReference>
<keyword evidence="6" id="KW-1185">Reference proteome</keyword>
<dbReference type="OrthoDB" id="9761222at2"/>
<dbReference type="AlphaFoldDB" id="A0A550J7Z8"/>
<keyword evidence="4" id="KW-1133">Transmembrane helix</keyword>
<evidence type="ECO:0000256" key="2">
    <source>
        <dbReference type="ARBA" id="ARBA00022803"/>
    </source>
</evidence>
<dbReference type="InterPro" id="IPR019734">
    <property type="entry name" value="TPR_rpt"/>
</dbReference>
<sequence>MTLLVGLLLIILFLAFFIYFSGLNPQAVTIFLYGDHSFSTSAAILVIGCIAIGLFGGVLANAYNLFSYQVRNIRSTRREKRNKEVVANYREGMTRLLSGDLKKADDRLQRALDRDPSRLETHLAMASVKLQEGEAEKALAVLLKAREKEPKSLEVLFKLAATYEDCAQNAEASKVYEDILAIDAGNRKAMRSLRDLLIKRSLWKDALELQKRILKASQGTRRQGEEQEKLLFLRYEVARQGLEDSKGQSKNDLKELRDIVKASPNFVPARVSLGDALRDQGKTEEASQTWLDGYKALGKSVFLTRLEDLYLSTENPSTLLSIYRSVGNERSEDLTFRLFFGKLLLRLEMVDEAFEQLRAIENAGVDTPQLRLLLGEAYRRRNRMDEAIAEYQKALGLDPQLRLGFVCESCQNPSPDWLSRCPKCGAWGSYILEGRQKMDKLARVPQAPEARVIHHGERSA</sequence>
<proteinExistence type="predicted"/>
<gene>
    <name evidence="5" type="ORF">FL622_13885</name>
</gene>
<dbReference type="InterPro" id="IPR051012">
    <property type="entry name" value="CellSynth/LPSAsmb/PSIAsmb"/>
</dbReference>
<dbReference type="EMBL" id="VJVV01000011">
    <property type="protein sequence ID" value="TRO79355.1"/>
    <property type="molecule type" value="Genomic_DNA"/>
</dbReference>
<dbReference type="SMART" id="SM00028">
    <property type="entry name" value="TPR"/>
    <property type="match status" value="5"/>
</dbReference>
<accession>A0A550J7Z8</accession>
<comment type="caution">
    <text evidence="5">The sequence shown here is derived from an EMBL/GenBank/DDBJ whole genome shotgun (WGS) entry which is preliminary data.</text>
</comment>
<dbReference type="PROSITE" id="PS50005">
    <property type="entry name" value="TPR"/>
    <property type="match status" value="2"/>
</dbReference>
<evidence type="ECO:0000256" key="4">
    <source>
        <dbReference type="SAM" id="Phobius"/>
    </source>
</evidence>
<dbReference type="Gene3D" id="1.25.40.10">
    <property type="entry name" value="Tetratricopeptide repeat domain"/>
    <property type="match status" value="2"/>
</dbReference>
<feature type="repeat" description="TPR" evidence="3">
    <location>
        <begin position="85"/>
        <end position="118"/>
    </location>
</feature>
<dbReference type="RefSeq" id="WP_092053891.1">
    <property type="nucleotide sequence ID" value="NZ_FOJJ01000003.1"/>
</dbReference>
<dbReference type="InterPro" id="IPR011990">
    <property type="entry name" value="TPR-like_helical_dom_sf"/>
</dbReference>
<evidence type="ECO:0000313" key="6">
    <source>
        <dbReference type="Proteomes" id="UP000317155"/>
    </source>
</evidence>
<evidence type="ECO:0000313" key="5">
    <source>
        <dbReference type="EMBL" id="TRO79355.1"/>
    </source>
</evidence>
<dbReference type="SUPFAM" id="SSF48452">
    <property type="entry name" value="TPR-like"/>
    <property type="match status" value="2"/>
</dbReference>
<protein>
    <submittedName>
        <fullName evidence="5">Tetratricopeptide repeat protein</fullName>
    </submittedName>
</protein>
<evidence type="ECO:0000256" key="1">
    <source>
        <dbReference type="ARBA" id="ARBA00022737"/>
    </source>
</evidence>
<keyword evidence="1" id="KW-0677">Repeat</keyword>
<name>A0A550J7Z8_9BACT</name>
<reference evidence="5 6" key="1">
    <citation type="submission" date="2019-07" db="EMBL/GenBank/DDBJ databases">
        <title>Insights of Desulfuromonas acetexigens electromicrobiology.</title>
        <authorList>
            <person name="Katuri K."/>
            <person name="Sapireddy V."/>
            <person name="Shaw D.R."/>
            <person name="Saikaly P."/>
        </authorList>
    </citation>
    <scope>NUCLEOTIDE SEQUENCE [LARGE SCALE GENOMIC DNA]</scope>
    <source>
        <strain evidence="5 6">2873</strain>
    </source>
</reference>
<keyword evidence="2 3" id="KW-0802">TPR repeat</keyword>
<dbReference type="PROSITE" id="PS50293">
    <property type="entry name" value="TPR_REGION"/>
    <property type="match status" value="1"/>
</dbReference>
<evidence type="ECO:0000256" key="3">
    <source>
        <dbReference type="PROSITE-ProRule" id="PRU00339"/>
    </source>
</evidence>
<feature type="repeat" description="TPR" evidence="3">
    <location>
        <begin position="368"/>
        <end position="401"/>
    </location>
</feature>
<dbReference type="Proteomes" id="UP000317155">
    <property type="component" value="Unassembled WGS sequence"/>
</dbReference>
<feature type="transmembrane region" description="Helical" evidence="4">
    <location>
        <begin position="41"/>
        <end position="66"/>
    </location>
</feature>
<dbReference type="Pfam" id="PF14559">
    <property type="entry name" value="TPR_19"/>
    <property type="match status" value="1"/>
</dbReference>